<gene>
    <name evidence="1" type="ORF">PSON_ATCC_30995.1.T3480001</name>
</gene>
<evidence type="ECO:0000313" key="2">
    <source>
        <dbReference type="Proteomes" id="UP000692954"/>
    </source>
</evidence>
<name>A0A8S1RSS0_9CILI</name>
<accession>A0A8S1RSS0</accession>
<dbReference type="Proteomes" id="UP000692954">
    <property type="component" value="Unassembled WGS sequence"/>
</dbReference>
<reference evidence="1" key="1">
    <citation type="submission" date="2021-01" db="EMBL/GenBank/DDBJ databases">
        <authorList>
            <consortium name="Genoscope - CEA"/>
            <person name="William W."/>
        </authorList>
    </citation>
    <scope>NUCLEOTIDE SEQUENCE</scope>
</reference>
<comment type="caution">
    <text evidence="1">The sequence shown here is derived from an EMBL/GenBank/DDBJ whole genome shotgun (WGS) entry which is preliminary data.</text>
</comment>
<sequence>MIQSQMIEKEEEIHCLFKTQTSYLNGSICDTKLRRNQRLLCINAQKIQNHNQNQLVLRKPFKLSKKIQNKERIS</sequence>
<evidence type="ECO:0000313" key="1">
    <source>
        <dbReference type="EMBL" id="CAD8130946.1"/>
    </source>
</evidence>
<keyword evidence="2" id="KW-1185">Reference proteome</keyword>
<proteinExistence type="predicted"/>
<dbReference type="AlphaFoldDB" id="A0A8S1RSS0"/>
<organism evidence="1 2">
    <name type="scientific">Paramecium sonneborni</name>
    <dbReference type="NCBI Taxonomy" id="65129"/>
    <lineage>
        <taxon>Eukaryota</taxon>
        <taxon>Sar</taxon>
        <taxon>Alveolata</taxon>
        <taxon>Ciliophora</taxon>
        <taxon>Intramacronucleata</taxon>
        <taxon>Oligohymenophorea</taxon>
        <taxon>Peniculida</taxon>
        <taxon>Parameciidae</taxon>
        <taxon>Paramecium</taxon>
    </lineage>
</organism>
<protein>
    <submittedName>
        <fullName evidence="1">Uncharacterized protein</fullName>
    </submittedName>
</protein>
<dbReference type="EMBL" id="CAJJDN010000348">
    <property type="protein sequence ID" value="CAD8130946.1"/>
    <property type="molecule type" value="Genomic_DNA"/>
</dbReference>